<dbReference type="PANTHER" id="PTHR33840">
    <property type="match status" value="1"/>
</dbReference>
<organism evidence="3 4">
    <name type="scientific">Somion occarium</name>
    <dbReference type="NCBI Taxonomy" id="3059160"/>
    <lineage>
        <taxon>Eukaryota</taxon>
        <taxon>Fungi</taxon>
        <taxon>Dikarya</taxon>
        <taxon>Basidiomycota</taxon>
        <taxon>Agaricomycotina</taxon>
        <taxon>Agaricomycetes</taxon>
        <taxon>Polyporales</taxon>
        <taxon>Cerrenaceae</taxon>
        <taxon>Somion</taxon>
    </lineage>
</organism>
<dbReference type="InterPro" id="IPR029058">
    <property type="entry name" value="AB_hydrolase_fold"/>
</dbReference>
<gene>
    <name evidence="3" type="ORF">GFSPODELE1_LOCUS9193</name>
</gene>
<feature type="region of interest" description="Disordered" evidence="1">
    <location>
        <begin position="417"/>
        <end position="488"/>
    </location>
</feature>
<feature type="compositionally biased region" description="Low complexity" evidence="1">
    <location>
        <begin position="251"/>
        <end position="272"/>
    </location>
</feature>
<feature type="region of interest" description="Disordered" evidence="1">
    <location>
        <begin position="1"/>
        <end position="22"/>
    </location>
</feature>
<name>A0ABP1E1V0_9APHY</name>
<dbReference type="Pfam" id="PF09994">
    <property type="entry name" value="T6SS_Tle1-like_cat"/>
    <property type="match status" value="1"/>
</dbReference>
<feature type="compositionally biased region" description="Low complexity" evidence="1">
    <location>
        <begin position="461"/>
        <end position="479"/>
    </location>
</feature>
<feature type="domain" description="T6SS Phospholipase effector Tle1-like catalytic" evidence="2">
    <location>
        <begin position="27"/>
        <end position="384"/>
    </location>
</feature>
<feature type="region of interest" description="Disordered" evidence="1">
    <location>
        <begin position="296"/>
        <end position="321"/>
    </location>
</feature>
<feature type="compositionally biased region" description="Basic and acidic residues" evidence="1">
    <location>
        <begin position="311"/>
        <end position="321"/>
    </location>
</feature>
<feature type="compositionally biased region" description="Polar residues" evidence="1">
    <location>
        <begin position="419"/>
        <end position="436"/>
    </location>
</feature>
<evidence type="ECO:0000259" key="2">
    <source>
        <dbReference type="Pfam" id="PF09994"/>
    </source>
</evidence>
<reference evidence="4" key="1">
    <citation type="submission" date="2024-04" db="EMBL/GenBank/DDBJ databases">
        <authorList>
            <person name="Shaw F."/>
            <person name="Minotto A."/>
        </authorList>
    </citation>
    <scope>NUCLEOTIDE SEQUENCE [LARGE SCALE GENOMIC DNA]</scope>
</reference>
<feature type="compositionally biased region" description="Basic and acidic residues" evidence="1">
    <location>
        <begin position="236"/>
        <end position="249"/>
    </location>
</feature>
<protein>
    <recommendedName>
        <fullName evidence="2">T6SS Phospholipase effector Tle1-like catalytic domain-containing protein</fullName>
    </recommendedName>
</protein>
<dbReference type="InterPro" id="IPR018712">
    <property type="entry name" value="Tle1-like_cat"/>
</dbReference>
<feature type="region of interest" description="Disordered" evidence="1">
    <location>
        <begin position="229"/>
        <end position="283"/>
    </location>
</feature>
<feature type="compositionally biased region" description="Polar residues" evidence="1">
    <location>
        <begin position="448"/>
        <end position="457"/>
    </location>
</feature>
<sequence>MSSIEKPPSPTSPPPSIPTSPPKMNSRTLVLCFDGTSNQFDGDNTNVVRFYSLLKKDDEDQQLCYYQPGIGTYFQPGVVSPLFQWGAKVLDEAVAWYLDAHVRGGYQFLMQNYRPDDKICIFGFSRGAYTARALAGLLHKIGLLPKDNPEQIPFAYKLFKKTDAASLVIAAGFKQTFCRSVQIDFVGVWDTVASVGLLMNRTLPFTTTNTTIKTFRHALSLDEHRAKFRPNLYHRPSPDSKSAARDPEHASPVLPTSDSTPPSPFTIPSTGSASTDSQEKGKFKWRLKEKVARLSPRKNRKEIAKRVGGPEAERELSDVEQGRKDAGFKPSILVENQFSDEIQGGTDVLEVWFAGCHSDVGGGSVPDGTKYSLANITLRWMVRQVVLSQCGINFDNEALNRARIPNSVFTGVGFPVTPPLSNSNSTANPAMRQTQLHPEDPTRLVIKTGSSSSNQSEPNDDPALPSSSSSDGANPFSSPKMKEKDLPSAPPALAVEAVESFGTDVNISSIVNDPEDAISPEHDQLKQNPFWWLLEIIPLSSSYQDGKGKWHKKFGWHLGRGRHIPGTGPKFHSSVQRSLTEDIPQPIPSLHCSSFALLVARVFTFYLYPLFPVAS</sequence>
<dbReference type="EMBL" id="OZ037950">
    <property type="protein sequence ID" value="CAL1713202.1"/>
    <property type="molecule type" value="Genomic_DNA"/>
</dbReference>
<evidence type="ECO:0000313" key="4">
    <source>
        <dbReference type="Proteomes" id="UP001497453"/>
    </source>
</evidence>
<evidence type="ECO:0000256" key="1">
    <source>
        <dbReference type="SAM" id="MobiDB-lite"/>
    </source>
</evidence>
<evidence type="ECO:0000313" key="3">
    <source>
        <dbReference type="EMBL" id="CAL1713202.1"/>
    </source>
</evidence>
<dbReference type="SUPFAM" id="SSF53474">
    <property type="entry name" value="alpha/beta-Hydrolases"/>
    <property type="match status" value="1"/>
</dbReference>
<keyword evidence="4" id="KW-1185">Reference proteome</keyword>
<dbReference type="Proteomes" id="UP001497453">
    <property type="component" value="Chromosome 7"/>
</dbReference>
<accession>A0ABP1E1V0</accession>
<proteinExistence type="predicted"/>
<feature type="compositionally biased region" description="Pro residues" evidence="1">
    <location>
        <begin position="7"/>
        <end position="21"/>
    </location>
</feature>
<dbReference type="PANTHER" id="PTHR33840:SF2">
    <property type="entry name" value="TLE1 PHOSPHOLIPASE DOMAIN-CONTAINING PROTEIN"/>
    <property type="match status" value="1"/>
</dbReference>